<dbReference type="KEGG" id="aqg:HRU87_04235"/>
<organism evidence="2 3">
    <name type="scientific">Aquiluna borgnonia</name>
    <dbReference type="NCBI Taxonomy" id="2499157"/>
    <lineage>
        <taxon>Bacteria</taxon>
        <taxon>Bacillati</taxon>
        <taxon>Actinomycetota</taxon>
        <taxon>Actinomycetes</taxon>
        <taxon>Micrococcales</taxon>
        <taxon>Microbacteriaceae</taxon>
        <taxon>Luna cluster</taxon>
        <taxon>Luna-1 subcluster</taxon>
        <taxon>Aquiluna</taxon>
    </lineage>
</organism>
<protein>
    <submittedName>
        <fullName evidence="2">DUF3040 domain-containing protein</fullName>
    </submittedName>
</protein>
<dbReference type="Pfam" id="PF11239">
    <property type="entry name" value="DUF3040"/>
    <property type="match status" value="1"/>
</dbReference>
<sequence length="114" mass="12433">MALSEREQKLLEEMERNLLAQDADLAKTLRSTGGTNQSAGKLVAGVLVFLAGLGLLILAVVLQVAFFGVVAFLVMLIGLVVASANFKLPELPKIEPGQKSNFFEDRWNQRFGNE</sequence>
<evidence type="ECO:0000313" key="3">
    <source>
        <dbReference type="Proteomes" id="UP000501003"/>
    </source>
</evidence>
<feature type="transmembrane region" description="Helical" evidence="1">
    <location>
        <begin position="65"/>
        <end position="86"/>
    </location>
</feature>
<keyword evidence="1" id="KW-0812">Transmembrane</keyword>
<dbReference type="RefSeq" id="WP_173493691.1">
    <property type="nucleotide sequence ID" value="NZ_CP054056.1"/>
</dbReference>
<feature type="transmembrane region" description="Helical" evidence="1">
    <location>
        <begin position="39"/>
        <end position="59"/>
    </location>
</feature>
<keyword evidence="1" id="KW-1133">Transmembrane helix</keyword>
<dbReference type="EMBL" id="CP054056">
    <property type="protein sequence ID" value="QKJ25394.1"/>
    <property type="molecule type" value="Genomic_DNA"/>
</dbReference>
<evidence type="ECO:0000313" key="2">
    <source>
        <dbReference type="EMBL" id="QKJ25394.1"/>
    </source>
</evidence>
<dbReference type="InterPro" id="IPR021401">
    <property type="entry name" value="DUF3040"/>
</dbReference>
<gene>
    <name evidence="2" type="ORF">HRU87_04235</name>
</gene>
<accession>A0A7D4UDE4</accession>
<keyword evidence="3" id="KW-1185">Reference proteome</keyword>
<dbReference type="AlphaFoldDB" id="A0A7D4UDE4"/>
<dbReference type="Proteomes" id="UP000501003">
    <property type="component" value="Chromosome"/>
</dbReference>
<keyword evidence="1" id="KW-0472">Membrane</keyword>
<evidence type="ECO:0000256" key="1">
    <source>
        <dbReference type="SAM" id="Phobius"/>
    </source>
</evidence>
<reference evidence="2 3" key="1">
    <citation type="submission" date="2020-05" db="EMBL/GenBank/DDBJ databases">
        <title>Aquirufa sp. strain 15G-AUS-rot a new Aquirufa species.</title>
        <authorList>
            <person name="Pitt A."/>
            <person name="Hahn M.W."/>
        </authorList>
    </citation>
    <scope>NUCLEOTIDE SEQUENCE [LARGE SCALE GENOMIC DNA]</scope>
    <source>
        <strain evidence="2 3">15G-AUS-rot</strain>
    </source>
</reference>
<proteinExistence type="predicted"/>
<name>A0A7D4UDE4_9MICO</name>